<dbReference type="OrthoDB" id="2500352at2759"/>
<keyword evidence="3" id="KW-1185">Reference proteome</keyword>
<comment type="caution">
    <text evidence="2">The sequence shown here is derived from an EMBL/GenBank/DDBJ whole genome shotgun (WGS) entry which is preliminary data.</text>
</comment>
<evidence type="ECO:0000313" key="2">
    <source>
        <dbReference type="EMBL" id="PLW32239.1"/>
    </source>
</evidence>
<organism evidence="2 3">
    <name type="scientific">Puccinia coronata f. sp. avenae</name>
    <dbReference type="NCBI Taxonomy" id="200324"/>
    <lineage>
        <taxon>Eukaryota</taxon>
        <taxon>Fungi</taxon>
        <taxon>Dikarya</taxon>
        <taxon>Basidiomycota</taxon>
        <taxon>Pucciniomycotina</taxon>
        <taxon>Pucciniomycetes</taxon>
        <taxon>Pucciniales</taxon>
        <taxon>Pucciniaceae</taxon>
        <taxon>Puccinia</taxon>
    </lineage>
</organism>
<evidence type="ECO:0000313" key="1">
    <source>
        <dbReference type="EMBL" id="PLW26194.1"/>
    </source>
</evidence>
<dbReference type="EMBL" id="PGCJ01000327">
    <property type="protein sequence ID" value="PLW32239.1"/>
    <property type="molecule type" value="Genomic_DNA"/>
</dbReference>
<dbReference type="AlphaFoldDB" id="A0A2N5U3D0"/>
<reference evidence="2 3" key="1">
    <citation type="submission" date="2017-11" db="EMBL/GenBank/DDBJ databases">
        <title>De novo assembly and phasing of dikaryotic genomes from two isolates of Puccinia coronata f. sp. avenae, the causal agent of oat crown rust.</title>
        <authorList>
            <person name="Miller M.E."/>
            <person name="Zhang Y."/>
            <person name="Omidvar V."/>
            <person name="Sperschneider J."/>
            <person name="Schwessinger B."/>
            <person name="Raley C."/>
            <person name="Palmer J.M."/>
            <person name="Garnica D."/>
            <person name="Upadhyaya N."/>
            <person name="Rathjen J."/>
            <person name="Taylor J.M."/>
            <person name="Park R.F."/>
            <person name="Dodds P.N."/>
            <person name="Hirsch C.D."/>
            <person name="Kianian S.F."/>
            <person name="Figueroa M."/>
        </authorList>
    </citation>
    <scope>NUCLEOTIDE SEQUENCE [LARGE SCALE GENOMIC DNA]</scope>
    <source>
        <strain evidence="2">12NC29</strain>
    </source>
</reference>
<evidence type="ECO:0008006" key="4">
    <source>
        <dbReference type="Google" id="ProtNLM"/>
    </source>
</evidence>
<accession>A0A2N5U3D0</accession>
<proteinExistence type="predicted"/>
<sequence length="365" mass="41254">MSNFLDLPREIIELVFSHLVSTPTTQRRPAVHCPASGTFAEAHASRSLDFIDYHQRRSRILPRAKCQSLEVENLWTFHRPPQSGLSVHDAINSEILECLLELFSDTIVTLNLKFIDFFTLPSRTIEAIGRVKNLKHLQLHPQGISGLRSTPADPACFKSLIMEAQGLKSLQLALPVMLPCQPHLMAGTQYPAIIHLEIKLTRAYDPDVIFGIAIALKPSLKLLTIRDWLHLRNSRPLLPVYETLRETIEGLSVNDCATLLPILHLSFPMLRVLVIHGWLTPFVDVLSQDIFCQAPIETIAINSIETHPTNLTAHMFSHLSRLRKLVFMNAKPNYSPPSMYLTASEAYHIECIYLDHGDLSQIMKL</sequence>
<evidence type="ECO:0000313" key="3">
    <source>
        <dbReference type="Proteomes" id="UP000235388"/>
    </source>
</evidence>
<name>A0A2N5U3D0_9BASI</name>
<dbReference type="EMBL" id="PGCJ01000558">
    <property type="protein sequence ID" value="PLW26194.1"/>
    <property type="molecule type" value="Genomic_DNA"/>
</dbReference>
<gene>
    <name evidence="2" type="ORF">PCANC_17991</name>
    <name evidence="1" type="ORF">PCANC_21231</name>
</gene>
<protein>
    <recommendedName>
        <fullName evidence="4">F-box domain-containing protein</fullName>
    </recommendedName>
</protein>
<dbReference type="Proteomes" id="UP000235388">
    <property type="component" value="Unassembled WGS sequence"/>
</dbReference>